<protein>
    <recommendedName>
        <fullName evidence="4">Glycosyltransferase 2-like domain-containing protein</fullName>
    </recommendedName>
</protein>
<dbReference type="PANTHER" id="PTHR43179">
    <property type="entry name" value="RHAMNOSYLTRANSFERASE WBBL"/>
    <property type="match status" value="1"/>
</dbReference>
<dbReference type="InterPro" id="IPR001173">
    <property type="entry name" value="Glyco_trans_2-like"/>
</dbReference>
<name>A0A7L4UQM9_BALHA</name>
<dbReference type="Proteomes" id="UP000251835">
    <property type="component" value="Unassembled WGS sequence"/>
</dbReference>
<dbReference type="CDD" id="cd04186">
    <property type="entry name" value="GT_2_like_c"/>
    <property type="match status" value="1"/>
</dbReference>
<evidence type="ECO:0000313" key="6">
    <source>
        <dbReference type="Proteomes" id="UP000251835"/>
    </source>
</evidence>
<evidence type="ECO:0000256" key="2">
    <source>
        <dbReference type="ARBA" id="ARBA00022676"/>
    </source>
</evidence>
<evidence type="ECO:0000313" key="5">
    <source>
        <dbReference type="EMBL" id="PVX52076.1"/>
    </source>
</evidence>
<dbReference type="OrthoDB" id="9771846at2"/>
<keyword evidence="3" id="KW-0808">Transferase</keyword>
<dbReference type="Gene3D" id="3.90.550.10">
    <property type="entry name" value="Spore Coat Polysaccharide Biosynthesis Protein SpsA, Chain A"/>
    <property type="match status" value="1"/>
</dbReference>
<dbReference type="Pfam" id="PF00535">
    <property type="entry name" value="Glycos_transf_2"/>
    <property type="match status" value="1"/>
</dbReference>
<dbReference type="GO" id="GO:0016757">
    <property type="term" value="F:glycosyltransferase activity"/>
    <property type="evidence" value="ECO:0007669"/>
    <property type="project" value="UniProtKB-KW"/>
</dbReference>
<reference evidence="5 6" key="1">
    <citation type="submission" date="2018-05" db="EMBL/GenBank/DDBJ databases">
        <title>Genomic Encyclopedia of Type Strains, Phase IV (KMG-IV): sequencing the most valuable type-strain genomes for metagenomic binning, comparative biology and taxonomic classification.</title>
        <authorList>
            <person name="Goeker M."/>
        </authorList>
    </citation>
    <scope>NUCLEOTIDE SEQUENCE [LARGE SCALE GENOMIC DNA]</scope>
    <source>
        <strain evidence="5 6">DSM 28579</strain>
    </source>
</reference>
<dbReference type="InterPro" id="IPR029044">
    <property type="entry name" value="Nucleotide-diphossugar_trans"/>
</dbReference>
<evidence type="ECO:0000259" key="4">
    <source>
        <dbReference type="Pfam" id="PF00535"/>
    </source>
</evidence>
<comment type="similarity">
    <text evidence="1">Belongs to the glycosyltransferase 2 family.</text>
</comment>
<evidence type="ECO:0000256" key="1">
    <source>
        <dbReference type="ARBA" id="ARBA00006739"/>
    </source>
</evidence>
<comment type="caution">
    <text evidence="5">The sequence shown here is derived from an EMBL/GenBank/DDBJ whole genome shotgun (WGS) entry which is preliminary data.</text>
</comment>
<evidence type="ECO:0000256" key="3">
    <source>
        <dbReference type="ARBA" id="ARBA00022679"/>
    </source>
</evidence>
<feature type="domain" description="Glycosyltransferase 2-like" evidence="4">
    <location>
        <begin position="6"/>
        <end position="124"/>
    </location>
</feature>
<proteinExistence type="inferred from homology"/>
<dbReference type="RefSeq" id="WP_116495635.1">
    <property type="nucleotide sequence ID" value="NZ_QENZ01000003.1"/>
</dbReference>
<keyword evidence="2" id="KW-0328">Glycosyltransferase</keyword>
<dbReference type="AlphaFoldDB" id="A0A7L4UQM9"/>
<organism evidence="5 6">
    <name type="scientific">Balneicella halophila</name>
    <dbReference type="NCBI Taxonomy" id="1537566"/>
    <lineage>
        <taxon>Bacteria</taxon>
        <taxon>Pseudomonadati</taxon>
        <taxon>Bacteroidota</taxon>
        <taxon>Bacteroidia</taxon>
        <taxon>Bacteroidales</taxon>
        <taxon>Balneicellaceae</taxon>
        <taxon>Balneicella</taxon>
    </lineage>
</organism>
<gene>
    <name evidence="5" type="ORF">C7377_0371</name>
</gene>
<dbReference type="PANTHER" id="PTHR43179:SF12">
    <property type="entry name" value="GALACTOFURANOSYLTRANSFERASE GLFT2"/>
    <property type="match status" value="1"/>
</dbReference>
<keyword evidence="6" id="KW-1185">Reference proteome</keyword>
<dbReference type="EMBL" id="QENZ01000003">
    <property type="protein sequence ID" value="PVX52076.1"/>
    <property type="molecule type" value="Genomic_DNA"/>
</dbReference>
<accession>A0A7L4UQM9</accession>
<dbReference type="SUPFAM" id="SSF53448">
    <property type="entry name" value="Nucleotide-diphospho-sugar transferases"/>
    <property type="match status" value="1"/>
</dbReference>
<sequence length="337" mass="39020">MSKVVIAILNWNGEKFLERFLPSVVRFASDAEIVVIDNASTDRSIKFLKKNFPEIRIVSLDKNYGFAEGYNRGLKCIDSTYYILLNSDVEVTKNWWQPLINLLEADSNIGAVQPKIVSYNAKNKFEYAGASGGFLDKYGYPFCRGRILDTIEEDSGQYDRLIQVFWASGAAMAIKAEVFHKLNGFDGEFFAHMEEIDLCWRMQHAGYSIYCEPKSVVYHVGGGTLPNESPFKLYLNFRNNLFMLYKNLPSNEFIPILFIRICLDGVAALQYLIKNNLNAVKSVWKAHMQFYKNLPRLNKQRKVLQKAKQFTAKRYTKSILWEYFMRGNRTFSQLNRD</sequence>